<protein>
    <recommendedName>
        <fullName evidence="4">Periplasmic binding protein domain-containing protein</fullName>
    </recommendedName>
</protein>
<proteinExistence type="inferred from homology"/>
<sequence>MKKVIKVTLSILLSFGLFTIVMAGGLDELPSDIRDSVYNPKLMDPAQPLGESAFREWKSERKPPWTVGYASTYAGNTWRKGAMGRLMDVIKPKWQKLGLLNDIIVTQSNLKDSLQIQQIRQLVDQGVDAIIICCSNPTALNQAIKYAFDRGVPVFSFTGYTTSPLSINSSVNYHQAGFEVGTWMAKEIKGKGNVLVIEGIPGFSASDSQNRGVLDGLSRFPGIKVVGQIAHMWTSQVGQVETQKWLATHPGQLDGVAVQSSGETGVLQAFLQSGRGVPPMSVGGEIGALCYWRNNPDYISGAIQTWPPGDDVEMGWNIMMRTLQGQGPKIQSILVPSQVIDVNDVKSMMGTDCDRNSTEWFNVGIETWGGKSYLDNFFLRPADPEKYDPGS</sequence>
<dbReference type="SUPFAM" id="SSF53822">
    <property type="entry name" value="Periplasmic binding protein-like I"/>
    <property type="match status" value="1"/>
</dbReference>
<evidence type="ECO:0000256" key="3">
    <source>
        <dbReference type="ARBA" id="ARBA00022729"/>
    </source>
</evidence>
<reference evidence="5" key="1">
    <citation type="submission" date="2018-05" db="EMBL/GenBank/DDBJ databases">
        <authorList>
            <person name="Lanie J.A."/>
            <person name="Ng W.-L."/>
            <person name="Kazmierczak K.M."/>
            <person name="Andrzejewski T.M."/>
            <person name="Davidsen T.M."/>
            <person name="Wayne K.J."/>
            <person name="Tettelin H."/>
            <person name="Glass J.I."/>
            <person name="Rusch D."/>
            <person name="Podicherti R."/>
            <person name="Tsui H.-C.T."/>
            <person name="Winkler M.E."/>
        </authorList>
    </citation>
    <scope>NUCLEOTIDE SEQUENCE</scope>
</reference>
<gene>
    <name evidence="5" type="ORF">METZ01_LOCUS40189</name>
</gene>
<dbReference type="Gene3D" id="3.40.50.2300">
    <property type="match status" value="2"/>
</dbReference>
<evidence type="ECO:0000259" key="4">
    <source>
        <dbReference type="Pfam" id="PF13407"/>
    </source>
</evidence>
<dbReference type="GO" id="GO:0030246">
    <property type="term" value="F:carbohydrate binding"/>
    <property type="evidence" value="ECO:0007669"/>
    <property type="project" value="UniProtKB-ARBA"/>
</dbReference>
<dbReference type="InterPro" id="IPR028082">
    <property type="entry name" value="Peripla_BP_I"/>
</dbReference>
<dbReference type="InterPro" id="IPR025997">
    <property type="entry name" value="SBP_2_dom"/>
</dbReference>
<organism evidence="5">
    <name type="scientific">marine metagenome</name>
    <dbReference type="NCBI Taxonomy" id="408172"/>
    <lineage>
        <taxon>unclassified sequences</taxon>
        <taxon>metagenomes</taxon>
        <taxon>ecological metagenomes</taxon>
    </lineage>
</organism>
<evidence type="ECO:0000313" key="5">
    <source>
        <dbReference type="EMBL" id="SUZ87335.1"/>
    </source>
</evidence>
<dbReference type="EMBL" id="UINC01001719">
    <property type="protein sequence ID" value="SUZ87335.1"/>
    <property type="molecule type" value="Genomic_DNA"/>
</dbReference>
<comment type="subcellular location">
    <subcellularLocation>
        <location evidence="1">Cell envelope</location>
    </subcellularLocation>
</comment>
<dbReference type="PANTHER" id="PTHR46847:SF3">
    <property type="entry name" value="GALACTOFURANOSE-BINDING PROTEIN YTFQ"/>
    <property type="match status" value="1"/>
</dbReference>
<accession>A0A381R6H0</accession>
<name>A0A381R6H0_9ZZZZ</name>
<dbReference type="CDD" id="cd06300">
    <property type="entry name" value="PBP1_ABC_sugar_binding-like"/>
    <property type="match status" value="1"/>
</dbReference>
<dbReference type="GO" id="GO:0030313">
    <property type="term" value="C:cell envelope"/>
    <property type="evidence" value="ECO:0007669"/>
    <property type="project" value="UniProtKB-SubCell"/>
</dbReference>
<evidence type="ECO:0000256" key="1">
    <source>
        <dbReference type="ARBA" id="ARBA00004196"/>
    </source>
</evidence>
<dbReference type="Pfam" id="PF13407">
    <property type="entry name" value="Peripla_BP_4"/>
    <property type="match status" value="1"/>
</dbReference>
<dbReference type="PANTHER" id="PTHR46847">
    <property type="entry name" value="D-ALLOSE-BINDING PERIPLASMIC PROTEIN-RELATED"/>
    <property type="match status" value="1"/>
</dbReference>
<keyword evidence="3" id="KW-0732">Signal</keyword>
<feature type="domain" description="Periplasmic binding protein" evidence="4">
    <location>
        <begin position="101"/>
        <end position="325"/>
    </location>
</feature>
<comment type="similarity">
    <text evidence="2">Belongs to the bacterial solute-binding protein 2 family.</text>
</comment>
<dbReference type="AlphaFoldDB" id="A0A381R6H0"/>
<evidence type="ECO:0000256" key="2">
    <source>
        <dbReference type="ARBA" id="ARBA00007639"/>
    </source>
</evidence>